<dbReference type="SUPFAM" id="SSF81345">
    <property type="entry name" value="ABC transporter involved in vitamin B12 uptake, BtuC"/>
    <property type="match status" value="1"/>
</dbReference>
<dbReference type="Gene3D" id="1.10.3470.10">
    <property type="entry name" value="ABC transporter involved in vitamin B12 uptake, BtuC"/>
    <property type="match status" value="1"/>
</dbReference>
<feature type="transmembrane region" description="Helical" evidence="8">
    <location>
        <begin position="118"/>
        <end position="138"/>
    </location>
</feature>
<dbReference type="EMBL" id="UWOC01000139">
    <property type="protein sequence ID" value="VCU09071.1"/>
    <property type="molecule type" value="Genomic_DNA"/>
</dbReference>
<evidence type="ECO:0000313" key="9">
    <source>
        <dbReference type="EMBL" id="VCU09071.1"/>
    </source>
</evidence>
<accession>A0A3S4B4N9</accession>
<evidence type="ECO:0000256" key="3">
    <source>
        <dbReference type="ARBA" id="ARBA00022448"/>
    </source>
</evidence>
<dbReference type="Pfam" id="PF01032">
    <property type="entry name" value="FecCD"/>
    <property type="match status" value="1"/>
</dbReference>
<dbReference type="OrthoDB" id="9811975at2"/>
<keyword evidence="3" id="KW-0813">Transport</keyword>
<evidence type="ECO:0000256" key="1">
    <source>
        <dbReference type="ARBA" id="ARBA00004651"/>
    </source>
</evidence>
<feature type="transmembrane region" description="Helical" evidence="8">
    <location>
        <begin position="271"/>
        <end position="300"/>
    </location>
</feature>
<keyword evidence="5 8" id="KW-0812">Transmembrane</keyword>
<dbReference type="GO" id="GO:0005886">
    <property type="term" value="C:plasma membrane"/>
    <property type="evidence" value="ECO:0007669"/>
    <property type="project" value="UniProtKB-SubCell"/>
</dbReference>
<protein>
    <submittedName>
        <fullName evidence="9">Hemin transport system permease protein HmuU</fullName>
    </submittedName>
</protein>
<evidence type="ECO:0000256" key="4">
    <source>
        <dbReference type="ARBA" id="ARBA00022475"/>
    </source>
</evidence>
<feature type="transmembrane region" description="Helical" evidence="8">
    <location>
        <begin position="224"/>
        <end position="245"/>
    </location>
</feature>
<dbReference type="FunFam" id="1.10.3470.10:FF:000001">
    <property type="entry name" value="Vitamin B12 ABC transporter permease BtuC"/>
    <property type="match status" value="1"/>
</dbReference>
<dbReference type="PANTHER" id="PTHR30472">
    <property type="entry name" value="FERRIC ENTEROBACTIN TRANSPORT SYSTEM PERMEASE PROTEIN"/>
    <property type="match status" value="1"/>
</dbReference>
<dbReference type="RefSeq" id="WP_129609050.1">
    <property type="nucleotide sequence ID" value="NZ_UWOC01000139.1"/>
</dbReference>
<feature type="transmembrane region" description="Helical" evidence="8">
    <location>
        <begin position="150"/>
        <end position="169"/>
    </location>
</feature>
<dbReference type="InterPro" id="IPR000522">
    <property type="entry name" value="ABC_transptr_permease_BtuC"/>
</dbReference>
<keyword evidence="10" id="KW-1185">Reference proteome</keyword>
<feature type="transmembrane region" description="Helical" evidence="8">
    <location>
        <begin position="312"/>
        <end position="334"/>
    </location>
</feature>
<dbReference type="InterPro" id="IPR037294">
    <property type="entry name" value="ABC_BtuC-like"/>
</dbReference>
<keyword evidence="7 8" id="KW-0472">Membrane</keyword>
<dbReference type="PANTHER" id="PTHR30472:SF25">
    <property type="entry name" value="ABC TRANSPORTER PERMEASE PROTEIN MJ0876-RELATED"/>
    <property type="match status" value="1"/>
</dbReference>
<feature type="transmembrane region" description="Helical" evidence="8">
    <location>
        <begin position="181"/>
        <end position="203"/>
    </location>
</feature>
<evidence type="ECO:0000256" key="7">
    <source>
        <dbReference type="ARBA" id="ARBA00023136"/>
    </source>
</evidence>
<feature type="transmembrane region" description="Helical" evidence="8">
    <location>
        <begin position="85"/>
        <end position="106"/>
    </location>
</feature>
<dbReference type="GO" id="GO:0033214">
    <property type="term" value="P:siderophore-iron import into cell"/>
    <property type="evidence" value="ECO:0007669"/>
    <property type="project" value="TreeGrafter"/>
</dbReference>
<feature type="transmembrane region" description="Helical" evidence="8">
    <location>
        <begin position="27"/>
        <end position="51"/>
    </location>
</feature>
<keyword evidence="6 8" id="KW-1133">Transmembrane helix</keyword>
<evidence type="ECO:0000313" key="10">
    <source>
        <dbReference type="Proteomes" id="UP000289200"/>
    </source>
</evidence>
<feature type="transmembrane region" description="Helical" evidence="8">
    <location>
        <begin position="340"/>
        <end position="359"/>
    </location>
</feature>
<evidence type="ECO:0000256" key="6">
    <source>
        <dbReference type="ARBA" id="ARBA00022989"/>
    </source>
</evidence>
<comment type="similarity">
    <text evidence="2">Belongs to the binding-protein-dependent transport system permease family. FecCD subfamily.</text>
</comment>
<evidence type="ECO:0000256" key="5">
    <source>
        <dbReference type="ARBA" id="ARBA00022692"/>
    </source>
</evidence>
<dbReference type="CDD" id="cd06550">
    <property type="entry name" value="TM_ABC_iron-siderophores_like"/>
    <property type="match status" value="1"/>
</dbReference>
<evidence type="ECO:0000256" key="2">
    <source>
        <dbReference type="ARBA" id="ARBA00007935"/>
    </source>
</evidence>
<name>A0A3S4B4N9_9BRAD</name>
<comment type="caution">
    <text evidence="9">The sequence shown here is derived from an EMBL/GenBank/DDBJ whole genome shotgun (WGS) entry which is preliminary data.</text>
</comment>
<dbReference type="AlphaFoldDB" id="A0A3S4B4N9"/>
<sequence length="367" mass="36380">MSDDAIPAAMMPPAAPPPGLRALRRGLVLSGLAVLLIAAAIGAAATGAAGIPPGRLAAALGLVGGPAAEIARDQLVLFSIRLPRIVLAVAVGALLTTAGTIMQGLFRNPLADPGLVGVSAGAGLAAAATIVLGDTLLAGTRLGGVIGPELLPLAAFLGALAVTALLYRIATREGRTSIATLLLAGLALGALAGAGTGLLVFLADDRQLRDITFWTLGSLAGATWPKVAAIAPFLVATLVALPVIARGLDLLVLGEAEAFHMGVPVERLKRFAIVLVAAAAGAAVAAAGVIGFVGIVVPHLLRLVIGPGHRALLPAAVLLGGLVLLAADTLARTLAAPAELPVGIVTAILGAPFFLVLLLRQRAVVGL</sequence>
<dbReference type="Proteomes" id="UP000289200">
    <property type="component" value="Unassembled WGS sequence"/>
</dbReference>
<reference evidence="10" key="1">
    <citation type="submission" date="2018-10" db="EMBL/GenBank/DDBJ databases">
        <authorList>
            <person name="Peiro R."/>
            <person name="Begona"/>
            <person name="Cbmso G."/>
            <person name="Lopez M."/>
            <person name="Gonzalez S."/>
            <person name="Sacristan E."/>
            <person name="Castillo E."/>
        </authorList>
    </citation>
    <scope>NUCLEOTIDE SEQUENCE [LARGE SCALE GENOMIC DNA]</scope>
</reference>
<dbReference type="GO" id="GO:0022857">
    <property type="term" value="F:transmembrane transporter activity"/>
    <property type="evidence" value="ECO:0007669"/>
    <property type="project" value="InterPro"/>
</dbReference>
<evidence type="ECO:0000256" key="8">
    <source>
        <dbReference type="SAM" id="Phobius"/>
    </source>
</evidence>
<comment type="subcellular location">
    <subcellularLocation>
        <location evidence="1">Cell membrane</location>
        <topology evidence="1">Multi-pass membrane protein</topology>
    </subcellularLocation>
</comment>
<gene>
    <name evidence="9" type="primary">hmuU_3</name>
    <name evidence="9" type="ORF">RHODGE_RHODGE_02244</name>
</gene>
<keyword evidence="4" id="KW-1003">Cell membrane</keyword>
<proteinExistence type="inferred from homology"/>
<organism evidence="9 10">
    <name type="scientific">Rhodoplanes serenus</name>
    <dbReference type="NCBI Taxonomy" id="200615"/>
    <lineage>
        <taxon>Bacteria</taxon>
        <taxon>Pseudomonadati</taxon>
        <taxon>Pseudomonadota</taxon>
        <taxon>Alphaproteobacteria</taxon>
        <taxon>Hyphomicrobiales</taxon>
        <taxon>Nitrobacteraceae</taxon>
        <taxon>Rhodoplanes</taxon>
    </lineage>
</organism>